<dbReference type="PRINTS" id="PR00980">
    <property type="entry name" value="TRNASYNTHALA"/>
</dbReference>
<dbReference type="RefSeq" id="WP_334319129.1">
    <property type="nucleotide sequence ID" value="NZ_CP109796.1"/>
</dbReference>
<evidence type="ECO:0000313" key="16">
    <source>
        <dbReference type="Proteomes" id="UP000078486"/>
    </source>
</evidence>
<comment type="function">
    <text evidence="11">Catalyzes the attachment of alanine to tRNA(Ala) in a two-step reaction: alanine is first activated by ATP to form Ala-AMP and then transferred to the acceptor end of tRNA(Ala). Also edits incorrectly charged Ser-tRNA(Ala) and Gly-tRNA(Ala) via its editing domain.</text>
</comment>
<dbReference type="SUPFAM" id="SSF55186">
    <property type="entry name" value="ThrRS/AlaRS common domain"/>
    <property type="match status" value="1"/>
</dbReference>
<comment type="subcellular location">
    <subcellularLocation>
        <location evidence="11">Cytoplasm</location>
    </subcellularLocation>
</comment>
<dbReference type="InterPro" id="IPR050058">
    <property type="entry name" value="Ala-tRNA_ligase"/>
</dbReference>
<dbReference type="Gene3D" id="3.10.310.40">
    <property type="match status" value="1"/>
</dbReference>
<comment type="catalytic activity">
    <reaction evidence="11">
        <text>tRNA(Ala) + L-alanine + ATP = L-alanyl-tRNA(Ala) + AMP + diphosphate</text>
        <dbReference type="Rhea" id="RHEA:12540"/>
        <dbReference type="Rhea" id="RHEA-COMP:9657"/>
        <dbReference type="Rhea" id="RHEA-COMP:9923"/>
        <dbReference type="ChEBI" id="CHEBI:30616"/>
        <dbReference type="ChEBI" id="CHEBI:33019"/>
        <dbReference type="ChEBI" id="CHEBI:57972"/>
        <dbReference type="ChEBI" id="CHEBI:78442"/>
        <dbReference type="ChEBI" id="CHEBI:78497"/>
        <dbReference type="ChEBI" id="CHEBI:456215"/>
        <dbReference type="EC" id="6.1.1.7"/>
    </reaction>
</comment>
<dbReference type="Pfam" id="PF02272">
    <property type="entry name" value="DHHA1"/>
    <property type="match status" value="1"/>
</dbReference>
<keyword evidence="3 11" id="KW-0436">Ligase</keyword>
<evidence type="ECO:0000313" key="15">
    <source>
        <dbReference type="EMBL" id="OAM90858.1"/>
    </source>
</evidence>
<dbReference type="CDD" id="cd00673">
    <property type="entry name" value="AlaRS_core"/>
    <property type="match status" value="1"/>
</dbReference>
<feature type="domain" description="Alanyl-transfer RNA synthetases family profile" evidence="14">
    <location>
        <begin position="1"/>
        <end position="860"/>
    </location>
</feature>
<keyword evidence="16" id="KW-1185">Reference proteome</keyword>
<evidence type="ECO:0000256" key="12">
    <source>
        <dbReference type="SAM" id="Coils"/>
    </source>
</evidence>
<accession>A0A178IM60</accession>
<keyword evidence="6 11" id="KW-0862">Zinc</keyword>
<dbReference type="STRING" id="1184151.AW736_06030"/>
<dbReference type="EMBL" id="LRRQ01000046">
    <property type="protein sequence ID" value="OAM90858.1"/>
    <property type="molecule type" value="Genomic_DNA"/>
</dbReference>
<keyword evidence="2 11" id="KW-0820">tRNA-binding</keyword>
<dbReference type="HAMAP" id="MF_00036_B">
    <property type="entry name" value="Ala_tRNA_synth_B"/>
    <property type="match status" value="1"/>
</dbReference>
<keyword evidence="5 11" id="KW-0547">Nucleotide-binding</keyword>
<evidence type="ECO:0000256" key="8">
    <source>
        <dbReference type="ARBA" id="ARBA00022884"/>
    </source>
</evidence>
<dbReference type="GO" id="GO:0006419">
    <property type="term" value="P:alanyl-tRNA aminoacylation"/>
    <property type="evidence" value="ECO:0007669"/>
    <property type="project" value="UniProtKB-UniRule"/>
</dbReference>
<proteinExistence type="inferred from homology"/>
<evidence type="ECO:0000256" key="3">
    <source>
        <dbReference type="ARBA" id="ARBA00022598"/>
    </source>
</evidence>
<dbReference type="InterPro" id="IPR018164">
    <property type="entry name" value="Ala-tRNA-synth_IIc_N"/>
</dbReference>
<dbReference type="GO" id="GO:0008270">
    <property type="term" value="F:zinc ion binding"/>
    <property type="evidence" value="ECO:0007669"/>
    <property type="project" value="UniProtKB-UniRule"/>
</dbReference>
<keyword evidence="10 11" id="KW-0030">Aminoacyl-tRNA synthetase</keyword>
<sequence>MTSAQIRQSFLDFFAKQKHTVVPSSSLMPDSPGLLFTNAGMNQFVPIFLNERKPDVSRWPGVVPASDTRATDTQKCIRAGGKHNDLDDVGWDTYHHTMFEMLGNWSFGDYFKRESLTWGWELLTKVWGIPAKRLFATVYSPDKSKNDPADFDQEAYDIWAGLFRAADLDPSVHIVNGNKKDNFWMMGETGPCGPCSEIHFNLLPSDDETAGRALVNAGSPRCIEIWNHVFIQFAAQADGTFSPLPARHVDTGMGFERVAGIYATTKGFKDFSAEPSNYNADVFTSLFTAIEALSGKKYGRTVPASREKVTEQERIDIAFRVLADHARAVSCAIADGILPSNDGRNYVIRRILRRGILYGRKDLGLETGFFAKLVPAVVGSLGDVFPELKQQQQLIERVIRTEEESFGKTLDRGIALITEQMNAQLTAAQLLRAASGMNGENIPRDLKDPVKTLIDVLETDAFLRQVFTQALLPLVNLPEGARVTREAIAHPGAAVAELLIPILSGTTSETAGLRRRLLDAVNIIPGRVAFTLYDTFGFPLDMTQLLAAERGLGVDIDGFNVEMEKQKAQARAAQKKEIITVSGDDAGAANAKPTLFTGFDYTHTQNGRTPATQHATLIDVVESAGLTYLVFDRTPFYAEMGGQVGDIGTVTIGDATFAITDTIKDKAGRHLHLLTDASARALPAGNCNAAATLAVDLERRRQIQRHHTATHLLHWALREVLGTHVRQAGSSVHPDYLRFDFAHFEQVKPDQLQKIEHLVNARILENALVSTTEVAHADIAARKDINQFFGDKYGDRVRVVQIGGAPGALDGYSMELCGGTHTAATGELGLVKITLESAIAAGTRRIEAVAGAPAHALVAAHETLLKEFGGRIQAGPQDLLKKLDAVLAAKADIEKRIKTYEQRAAASLADELAAKAVAAPDGLKQVTAVVSVETPDALRALGSQIITKLGEGIVRLGAAFGEKATVVAFCSPAAIKAGHQAGKIVAELCAKLDGKGGGKPDFAMGGGKSPDKLAGVLKN</sequence>
<gene>
    <name evidence="11" type="primary">alaS</name>
    <name evidence="15" type="ORF">AW736_06030</name>
</gene>
<dbReference type="InterPro" id="IPR002318">
    <property type="entry name" value="Ala-tRNA-lgiase_IIc"/>
</dbReference>
<evidence type="ECO:0000256" key="2">
    <source>
        <dbReference type="ARBA" id="ARBA00022555"/>
    </source>
</evidence>
<organism evidence="15 16">
    <name type="scientific">Termitidicoccus mucosus</name>
    <dbReference type="NCBI Taxonomy" id="1184151"/>
    <lineage>
        <taxon>Bacteria</taxon>
        <taxon>Pseudomonadati</taxon>
        <taxon>Verrucomicrobiota</taxon>
        <taxon>Opitutia</taxon>
        <taxon>Opitutales</taxon>
        <taxon>Opitutaceae</taxon>
        <taxon>Termitidicoccus</taxon>
    </lineage>
</organism>
<feature type="coiled-coil region" evidence="12">
    <location>
        <begin position="883"/>
        <end position="910"/>
    </location>
</feature>
<dbReference type="InterPro" id="IPR045864">
    <property type="entry name" value="aa-tRNA-synth_II/BPL/LPL"/>
</dbReference>
<reference evidence="15 16" key="1">
    <citation type="submission" date="2016-01" db="EMBL/GenBank/DDBJ databases">
        <title>High potential of lignocellulose degradation of a new Verrucomicrobia species.</title>
        <authorList>
            <person name="Wang Y."/>
            <person name="Shi Y."/>
            <person name="Qiu Z."/>
            <person name="Liu S."/>
            <person name="Yang H."/>
        </authorList>
    </citation>
    <scope>NUCLEOTIDE SEQUENCE [LARGE SCALE GENOMIC DNA]</scope>
    <source>
        <strain evidence="15 16">TSB47</strain>
    </source>
</reference>
<keyword evidence="12" id="KW-0175">Coiled coil</keyword>
<dbReference type="GO" id="GO:0005737">
    <property type="term" value="C:cytoplasm"/>
    <property type="evidence" value="ECO:0007669"/>
    <property type="project" value="UniProtKB-SubCell"/>
</dbReference>
<dbReference type="Gene3D" id="2.40.30.130">
    <property type="match status" value="1"/>
</dbReference>
<dbReference type="EC" id="6.1.1.7" evidence="11"/>
<dbReference type="Gene3D" id="3.30.930.10">
    <property type="entry name" value="Bira Bifunctional Protein, Domain 2"/>
    <property type="match status" value="1"/>
</dbReference>
<dbReference type="GO" id="GO:0005524">
    <property type="term" value="F:ATP binding"/>
    <property type="evidence" value="ECO:0007669"/>
    <property type="project" value="UniProtKB-UniRule"/>
</dbReference>
<keyword evidence="9 11" id="KW-0648">Protein biosynthesis</keyword>
<dbReference type="Gene3D" id="3.30.980.10">
    <property type="entry name" value="Threonyl-trna Synthetase, Chain A, domain 2"/>
    <property type="match status" value="1"/>
</dbReference>
<dbReference type="Pfam" id="PF01411">
    <property type="entry name" value="tRNA-synt_2c"/>
    <property type="match status" value="2"/>
</dbReference>
<dbReference type="SUPFAM" id="SSF50447">
    <property type="entry name" value="Translation proteins"/>
    <property type="match status" value="1"/>
</dbReference>
<dbReference type="GO" id="GO:0002161">
    <property type="term" value="F:aminoacyl-tRNA deacylase activity"/>
    <property type="evidence" value="ECO:0007669"/>
    <property type="project" value="TreeGrafter"/>
</dbReference>
<evidence type="ECO:0000256" key="13">
    <source>
        <dbReference type="SAM" id="MobiDB-lite"/>
    </source>
</evidence>
<feature type="region of interest" description="Disordered" evidence="13">
    <location>
        <begin position="1000"/>
        <end position="1019"/>
    </location>
</feature>
<dbReference type="SUPFAM" id="SSF55681">
    <property type="entry name" value="Class II aaRS and biotin synthetases"/>
    <property type="match status" value="1"/>
</dbReference>
<dbReference type="SMART" id="SM00863">
    <property type="entry name" value="tRNA_SAD"/>
    <property type="match status" value="1"/>
</dbReference>
<comment type="cofactor">
    <cofactor evidence="11">
        <name>Zn(2+)</name>
        <dbReference type="ChEBI" id="CHEBI:29105"/>
    </cofactor>
    <text evidence="11">Binds 1 zinc ion per subunit.</text>
</comment>
<comment type="caution">
    <text evidence="15">The sequence shown here is derived from an EMBL/GenBank/DDBJ whole genome shotgun (WGS) entry which is preliminary data.</text>
</comment>
<keyword evidence="8 11" id="KW-0694">RNA-binding</keyword>
<dbReference type="PANTHER" id="PTHR11777">
    <property type="entry name" value="ALANYL-TRNA SYNTHETASE"/>
    <property type="match status" value="1"/>
</dbReference>
<evidence type="ECO:0000256" key="5">
    <source>
        <dbReference type="ARBA" id="ARBA00022741"/>
    </source>
</evidence>
<dbReference type="Pfam" id="PF07973">
    <property type="entry name" value="tRNA_SAD"/>
    <property type="match status" value="1"/>
</dbReference>
<feature type="binding site" evidence="11">
    <location>
        <position position="711"/>
    </location>
    <ligand>
        <name>Zn(2+)</name>
        <dbReference type="ChEBI" id="CHEBI:29105"/>
    </ligand>
</feature>
<dbReference type="FunFam" id="3.30.980.10:FF:000004">
    <property type="entry name" value="Alanine--tRNA ligase, cytoplasmic"/>
    <property type="match status" value="1"/>
</dbReference>
<dbReference type="InterPro" id="IPR009000">
    <property type="entry name" value="Transl_B-barrel_sf"/>
</dbReference>
<feature type="binding site" evidence="11">
    <location>
        <position position="817"/>
    </location>
    <ligand>
        <name>Zn(2+)</name>
        <dbReference type="ChEBI" id="CHEBI:29105"/>
    </ligand>
</feature>
<feature type="binding site" evidence="11">
    <location>
        <position position="707"/>
    </location>
    <ligand>
        <name>Zn(2+)</name>
        <dbReference type="ChEBI" id="CHEBI:29105"/>
    </ligand>
</feature>
<evidence type="ECO:0000256" key="11">
    <source>
        <dbReference type="HAMAP-Rule" id="MF_00036"/>
    </source>
</evidence>
<evidence type="ECO:0000256" key="4">
    <source>
        <dbReference type="ARBA" id="ARBA00022723"/>
    </source>
</evidence>
<comment type="domain">
    <text evidence="11">Consists of three domains; the N-terminal catalytic domain, the editing domain and the C-terminal C-Ala domain. The editing domain removes incorrectly charged amino acids, while the C-Ala domain, along with tRNA(Ala), serves as a bridge to cooperatively bring together the editing and aminoacylation centers thus stimulating deacylation of misacylated tRNAs.</text>
</comment>
<evidence type="ECO:0000256" key="9">
    <source>
        <dbReference type="ARBA" id="ARBA00022917"/>
    </source>
</evidence>
<evidence type="ECO:0000256" key="10">
    <source>
        <dbReference type="ARBA" id="ARBA00023146"/>
    </source>
</evidence>
<evidence type="ECO:0000256" key="6">
    <source>
        <dbReference type="ARBA" id="ARBA00022833"/>
    </source>
</evidence>
<dbReference type="InterPro" id="IPR018163">
    <property type="entry name" value="Thr/Ala-tRNA-synth_IIc_edit"/>
</dbReference>
<keyword evidence="7 11" id="KW-0067">ATP-binding</keyword>
<dbReference type="Gene3D" id="3.30.54.20">
    <property type="match status" value="1"/>
</dbReference>
<dbReference type="PANTHER" id="PTHR11777:SF9">
    <property type="entry name" value="ALANINE--TRNA LIGASE, CYTOPLASMIC"/>
    <property type="match status" value="1"/>
</dbReference>
<dbReference type="InterPro" id="IPR023033">
    <property type="entry name" value="Ala_tRNA_ligase_euk/bac"/>
</dbReference>
<dbReference type="GO" id="GO:0004813">
    <property type="term" value="F:alanine-tRNA ligase activity"/>
    <property type="evidence" value="ECO:0007669"/>
    <property type="project" value="UniProtKB-UniRule"/>
</dbReference>
<evidence type="ECO:0000256" key="1">
    <source>
        <dbReference type="ARBA" id="ARBA00008226"/>
    </source>
</evidence>
<dbReference type="FunFam" id="3.10.310.40:FF:000001">
    <property type="entry name" value="Alanine--tRNA ligase"/>
    <property type="match status" value="1"/>
</dbReference>
<evidence type="ECO:0000259" key="14">
    <source>
        <dbReference type="PROSITE" id="PS50860"/>
    </source>
</evidence>
<dbReference type="AlphaFoldDB" id="A0A178IM60"/>
<comment type="similarity">
    <text evidence="1 11">Belongs to the class-II aminoacyl-tRNA synthetase family.</text>
</comment>
<keyword evidence="4 11" id="KW-0479">Metal-binding</keyword>
<dbReference type="InterPro" id="IPR018165">
    <property type="entry name" value="Ala-tRNA-synth_IIc_core"/>
</dbReference>
<keyword evidence="11" id="KW-0963">Cytoplasm</keyword>
<dbReference type="GO" id="GO:0000049">
    <property type="term" value="F:tRNA binding"/>
    <property type="evidence" value="ECO:0007669"/>
    <property type="project" value="UniProtKB-KW"/>
</dbReference>
<protein>
    <recommendedName>
        <fullName evidence="11">Alanine--tRNA ligase</fullName>
        <ecNumber evidence="11">6.1.1.7</ecNumber>
    </recommendedName>
    <alternativeName>
        <fullName evidence="11">Alanyl-tRNA synthetase</fullName>
        <shortName evidence="11">AlaRS</shortName>
    </alternativeName>
</protein>
<evidence type="ECO:0000256" key="7">
    <source>
        <dbReference type="ARBA" id="ARBA00022840"/>
    </source>
</evidence>
<dbReference type="InterPro" id="IPR018162">
    <property type="entry name" value="Ala-tRNA-ligase_IIc_anticod-bd"/>
</dbReference>
<dbReference type="SUPFAM" id="SSF101353">
    <property type="entry name" value="Putative anticodon-binding domain of alanyl-tRNA synthetase (AlaRS)"/>
    <property type="match status" value="1"/>
</dbReference>
<dbReference type="Proteomes" id="UP000078486">
    <property type="component" value="Unassembled WGS sequence"/>
</dbReference>
<feature type="binding site" evidence="11">
    <location>
        <position position="821"/>
    </location>
    <ligand>
        <name>Zn(2+)</name>
        <dbReference type="ChEBI" id="CHEBI:29105"/>
    </ligand>
</feature>
<dbReference type="PROSITE" id="PS50860">
    <property type="entry name" value="AA_TRNA_LIGASE_II_ALA"/>
    <property type="match status" value="1"/>
</dbReference>
<dbReference type="InterPro" id="IPR012947">
    <property type="entry name" value="tRNA_SAD"/>
</dbReference>
<dbReference type="InterPro" id="IPR003156">
    <property type="entry name" value="DHHA1_dom"/>
</dbReference>
<dbReference type="FunFam" id="3.30.930.10:FF:000011">
    <property type="entry name" value="Alanine--tRNA ligase, cytoplasmic"/>
    <property type="match status" value="1"/>
</dbReference>
<name>A0A178IM60_9BACT</name>